<keyword evidence="3" id="KW-0238">DNA-binding</keyword>
<evidence type="ECO:0000313" key="7">
    <source>
        <dbReference type="Proteomes" id="UP001221217"/>
    </source>
</evidence>
<name>A0AAJ1IE92_9SPIO</name>
<evidence type="ECO:0000256" key="4">
    <source>
        <dbReference type="ARBA" id="ARBA00023163"/>
    </source>
</evidence>
<evidence type="ECO:0000313" key="6">
    <source>
        <dbReference type="EMBL" id="MDC7226287.1"/>
    </source>
</evidence>
<evidence type="ECO:0000256" key="2">
    <source>
        <dbReference type="ARBA" id="ARBA00023015"/>
    </source>
</evidence>
<gene>
    <name evidence="6" type="ORF">PQJ61_05945</name>
</gene>
<dbReference type="EMBL" id="JAQQAL010000011">
    <property type="protein sequence ID" value="MDC7226287.1"/>
    <property type="molecule type" value="Genomic_DNA"/>
</dbReference>
<comment type="similarity">
    <text evidence="1">Belongs to the SorC transcriptional regulatory family.</text>
</comment>
<proteinExistence type="inferred from homology"/>
<dbReference type="InterPro" id="IPR036388">
    <property type="entry name" value="WH-like_DNA-bd_sf"/>
</dbReference>
<keyword evidence="2" id="KW-0805">Transcription regulation</keyword>
<dbReference type="PANTHER" id="PTHR34294:SF1">
    <property type="entry name" value="TRANSCRIPTIONAL REGULATOR LSRR"/>
    <property type="match status" value="1"/>
</dbReference>
<protein>
    <submittedName>
        <fullName evidence="6">Sugar-binding domain-containing protein</fullName>
    </submittedName>
</protein>
<dbReference type="InterPro" id="IPR051054">
    <property type="entry name" value="SorC_transcr_regulators"/>
</dbReference>
<dbReference type="GO" id="GO:0003677">
    <property type="term" value="F:DNA binding"/>
    <property type="evidence" value="ECO:0007669"/>
    <property type="project" value="UniProtKB-KW"/>
</dbReference>
<dbReference type="SUPFAM" id="SSF100950">
    <property type="entry name" value="NagB/RpiA/CoA transferase-like"/>
    <property type="match status" value="1"/>
</dbReference>
<dbReference type="InterPro" id="IPR037171">
    <property type="entry name" value="NagB/RpiA_transferase-like"/>
</dbReference>
<reference evidence="6 7" key="1">
    <citation type="submission" date="2022-12" db="EMBL/GenBank/DDBJ databases">
        <title>Metagenome assembled genome from gulf of manar.</title>
        <authorList>
            <person name="Kohli P."/>
            <person name="Pk S."/>
            <person name="Venkata Ramana C."/>
            <person name="Sasikala C."/>
        </authorList>
    </citation>
    <scope>NUCLEOTIDE SEQUENCE [LARGE SCALE GENOMIC DNA]</scope>
    <source>
        <strain evidence="6">JB008</strain>
    </source>
</reference>
<evidence type="ECO:0000256" key="1">
    <source>
        <dbReference type="ARBA" id="ARBA00010466"/>
    </source>
</evidence>
<organism evidence="6 7">
    <name type="scientific">Candidatus Thalassospirochaeta sargassi</name>
    <dbReference type="NCBI Taxonomy" id="3119039"/>
    <lineage>
        <taxon>Bacteria</taxon>
        <taxon>Pseudomonadati</taxon>
        <taxon>Spirochaetota</taxon>
        <taxon>Spirochaetia</taxon>
        <taxon>Spirochaetales</taxon>
        <taxon>Spirochaetaceae</taxon>
        <taxon>Candidatus Thalassospirochaeta</taxon>
    </lineage>
</organism>
<dbReference type="PANTHER" id="PTHR34294">
    <property type="entry name" value="TRANSCRIPTIONAL REGULATOR-RELATED"/>
    <property type="match status" value="1"/>
</dbReference>
<dbReference type="AlphaFoldDB" id="A0AAJ1IE92"/>
<feature type="domain" description="Sugar-binding" evidence="5">
    <location>
        <begin position="60"/>
        <end position="312"/>
    </location>
</feature>
<dbReference type="Proteomes" id="UP001221217">
    <property type="component" value="Unassembled WGS sequence"/>
</dbReference>
<dbReference type="Gene3D" id="3.40.50.1360">
    <property type="match status" value="1"/>
</dbReference>
<keyword evidence="4" id="KW-0804">Transcription</keyword>
<accession>A0AAJ1IE92</accession>
<evidence type="ECO:0000259" key="5">
    <source>
        <dbReference type="Pfam" id="PF04198"/>
    </source>
</evidence>
<sequence length="316" mass="35224">MRNKVDKQLLYNVARMYYAEGKKQDEIAAIVERSRSSISMFLTEARKEGIVEIRLRNPMGNNDELSSLFVEKFALKQCYVVPTAVKNTEMLIRLVAERAIDVFNDLLEEQDTVGVAWGRTCYEFMSQYYNDNDYMKINLAPLIGGSNRPLKRYQMNEIVRDFAEKLSATPHFIHAPAIADSEDDLNLYKSSAMMKRISSLWNELNIAVIAIGLSAFDSALGETGNLTSRLAHASEFEDSVGDICGWPISEDGEFISGPTADLLLGCTPDQLRATEKVLGLVAGIEKKYSIIAGLKTGILDYLVIDEQTAKAVAKLI</sequence>
<dbReference type="Gene3D" id="1.10.10.10">
    <property type="entry name" value="Winged helix-like DNA-binding domain superfamily/Winged helix DNA-binding domain"/>
    <property type="match status" value="1"/>
</dbReference>
<comment type="caution">
    <text evidence="6">The sequence shown here is derived from an EMBL/GenBank/DDBJ whole genome shotgun (WGS) entry which is preliminary data.</text>
</comment>
<dbReference type="Pfam" id="PF04198">
    <property type="entry name" value="Sugar-bind"/>
    <property type="match status" value="1"/>
</dbReference>
<evidence type="ECO:0000256" key="3">
    <source>
        <dbReference type="ARBA" id="ARBA00023125"/>
    </source>
</evidence>
<dbReference type="InterPro" id="IPR007324">
    <property type="entry name" value="Sugar-bd_dom_put"/>
</dbReference>
<dbReference type="GO" id="GO:0030246">
    <property type="term" value="F:carbohydrate binding"/>
    <property type="evidence" value="ECO:0007669"/>
    <property type="project" value="InterPro"/>
</dbReference>